<feature type="chain" id="PRO_5028857182" evidence="1">
    <location>
        <begin position="21"/>
        <end position="108"/>
    </location>
</feature>
<dbReference type="Proteomes" id="UP000492821">
    <property type="component" value="Unassembled WGS sequence"/>
</dbReference>
<reference evidence="3" key="2">
    <citation type="submission" date="2020-10" db="UniProtKB">
        <authorList>
            <consortium name="WormBaseParasite"/>
        </authorList>
    </citation>
    <scope>IDENTIFICATION</scope>
</reference>
<evidence type="ECO:0000313" key="3">
    <source>
        <dbReference type="WBParaSite" id="Pan_g4392.t1"/>
    </source>
</evidence>
<keyword evidence="1" id="KW-0732">Signal</keyword>
<organism evidence="2 3">
    <name type="scientific">Panagrellus redivivus</name>
    <name type="common">Microworm</name>
    <dbReference type="NCBI Taxonomy" id="6233"/>
    <lineage>
        <taxon>Eukaryota</taxon>
        <taxon>Metazoa</taxon>
        <taxon>Ecdysozoa</taxon>
        <taxon>Nematoda</taxon>
        <taxon>Chromadorea</taxon>
        <taxon>Rhabditida</taxon>
        <taxon>Tylenchina</taxon>
        <taxon>Panagrolaimomorpha</taxon>
        <taxon>Panagrolaimoidea</taxon>
        <taxon>Panagrolaimidae</taxon>
        <taxon>Panagrellus</taxon>
    </lineage>
</organism>
<keyword evidence="2" id="KW-1185">Reference proteome</keyword>
<name>A0A7E4VWJ8_PANRE</name>
<sequence>MNLINHLVLVLLMILFPLLASCYKALNRYDKTDEAILTMHLCFETEDCNEQRCFCAYPVMPSIKELGEDYKNMKLDVTTCHDALNNCRCIGFMCLCNFGCEVFNTGDH</sequence>
<dbReference type="WBParaSite" id="Pan_g4392.t1">
    <property type="protein sequence ID" value="Pan_g4392.t1"/>
    <property type="gene ID" value="Pan_g4392"/>
</dbReference>
<reference evidence="2" key="1">
    <citation type="journal article" date="2013" name="Genetics">
        <title>The draft genome and transcriptome of Panagrellus redivivus are shaped by the harsh demands of a free-living lifestyle.</title>
        <authorList>
            <person name="Srinivasan J."/>
            <person name="Dillman A.R."/>
            <person name="Macchietto M.G."/>
            <person name="Heikkinen L."/>
            <person name="Lakso M."/>
            <person name="Fracchia K.M."/>
            <person name="Antoshechkin I."/>
            <person name="Mortazavi A."/>
            <person name="Wong G."/>
            <person name="Sternberg P.W."/>
        </authorList>
    </citation>
    <scope>NUCLEOTIDE SEQUENCE [LARGE SCALE GENOMIC DNA]</scope>
    <source>
        <strain evidence="2">MT8872</strain>
    </source>
</reference>
<accession>A0A7E4VWJ8</accession>
<proteinExistence type="predicted"/>
<feature type="signal peptide" evidence="1">
    <location>
        <begin position="1"/>
        <end position="20"/>
    </location>
</feature>
<dbReference type="AlphaFoldDB" id="A0A7E4VWJ8"/>
<evidence type="ECO:0000313" key="2">
    <source>
        <dbReference type="Proteomes" id="UP000492821"/>
    </source>
</evidence>
<evidence type="ECO:0000256" key="1">
    <source>
        <dbReference type="SAM" id="SignalP"/>
    </source>
</evidence>
<protein>
    <submittedName>
        <fullName evidence="3">Activin_recp domain-containing protein</fullName>
    </submittedName>
</protein>